<accession>A0A9J5WYZ2</accession>
<gene>
    <name evidence="1" type="ORF">H5410_051630</name>
</gene>
<dbReference type="OrthoDB" id="1305538at2759"/>
<evidence type="ECO:0000313" key="1">
    <source>
        <dbReference type="EMBL" id="KAG5581003.1"/>
    </source>
</evidence>
<dbReference type="AlphaFoldDB" id="A0A9J5WYZ2"/>
<dbReference type="Proteomes" id="UP000824120">
    <property type="component" value="Chromosome 10"/>
</dbReference>
<feature type="non-terminal residue" evidence="1">
    <location>
        <position position="273"/>
    </location>
</feature>
<organism evidence="1 2">
    <name type="scientific">Solanum commersonii</name>
    <name type="common">Commerson's wild potato</name>
    <name type="synonym">Commerson's nightshade</name>
    <dbReference type="NCBI Taxonomy" id="4109"/>
    <lineage>
        <taxon>Eukaryota</taxon>
        <taxon>Viridiplantae</taxon>
        <taxon>Streptophyta</taxon>
        <taxon>Embryophyta</taxon>
        <taxon>Tracheophyta</taxon>
        <taxon>Spermatophyta</taxon>
        <taxon>Magnoliopsida</taxon>
        <taxon>eudicotyledons</taxon>
        <taxon>Gunneridae</taxon>
        <taxon>Pentapetalae</taxon>
        <taxon>asterids</taxon>
        <taxon>lamiids</taxon>
        <taxon>Solanales</taxon>
        <taxon>Solanaceae</taxon>
        <taxon>Solanoideae</taxon>
        <taxon>Solaneae</taxon>
        <taxon>Solanum</taxon>
    </lineage>
</organism>
<keyword evidence="2" id="KW-1185">Reference proteome</keyword>
<reference evidence="1 2" key="1">
    <citation type="submission" date="2020-09" db="EMBL/GenBank/DDBJ databases">
        <title>De no assembly of potato wild relative species, Solanum commersonii.</title>
        <authorList>
            <person name="Cho K."/>
        </authorList>
    </citation>
    <scope>NUCLEOTIDE SEQUENCE [LARGE SCALE GENOMIC DNA]</scope>
    <source>
        <strain evidence="1">LZ3.2</strain>
        <tissue evidence="1">Leaf</tissue>
    </source>
</reference>
<evidence type="ECO:0000313" key="2">
    <source>
        <dbReference type="Proteomes" id="UP000824120"/>
    </source>
</evidence>
<protein>
    <submittedName>
        <fullName evidence="1">Uncharacterized protein</fullName>
    </submittedName>
</protein>
<dbReference type="EMBL" id="JACXVP010000010">
    <property type="protein sequence ID" value="KAG5581003.1"/>
    <property type="molecule type" value="Genomic_DNA"/>
</dbReference>
<sequence>MRIKEKLSEDVPSDISKVVLQGLKMNLKDIITLKNFFGNKKLVMNVKGKTKDYTCREFGTNKGYVLPSSLSAWEILRIRDEVFEDFKRISVKGSPFKIYLFGGKVWTYRVLVVAIIVAVHVRETIEHLFLSIEVAAYIWNHYAGVDGIRGPWVQVKYTMKIWMNIIIYGGVYNRNKVIWDVNSTICKFISLKPVVYSNIVIWVPPSIGWLKCNTGGASRGNPGLSASVFCLRNHEGKFLGAKGVKIIDSTILVVEPRAISRLNLIHIKMFLVK</sequence>
<name>A0A9J5WYZ2_SOLCO</name>
<comment type="caution">
    <text evidence="1">The sequence shown here is derived from an EMBL/GenBank/DDBJ whole genome shotgun (WGS) entry which is preliminary data.</text>
</comment>
<proteinExistence type="predicted"/>